<dbReference type="Gene3D" id="2.30.40.10">
    <property type="entry name" value="Urease, subunit C, domain 1"/>
    <property type="match status" value="1"/>
</dbReference>
<evidence type="ECO:0000313" key="3">
    <source>
        <dbReference type="EMBL" id="CAB4894117.1"/>
    </source>
</evidence>
<dbReference type="InterPro" id="IPR013108">
    <property type="entry name" value="Amidohydro_3"/>
</dbReference>
<dbReference type="PANTHER" id="PTHR11647:SF1">
    <property type="entry name" value="COLLAPSIN RESPONSE MEDIATOR PROTEIN"/>
    <property type="match status" value="1"/>
</dbReference>
<evidence type="ECO:0000313" key="2">
    <source>
        <dbReference type="EMBL" id="CAB4720140.1"/>
    </source>
</evidence>
<dbReference type="EMBL" id="CAFBOF010000001">
    <property type="protein sequence ID" value="CAB4968394.1"/>
    <property type="molecule type" value="Genomic_DNA"/>
</dbReference>
<proteinExistence type="predicted"/>
<accession>A0A6J7LS68</accession>
<evidence type="ECO:0000313" key="5">
    <source>
        <dbReference type="EMBL" id="CAB5011358.1"/>
    </source>
</evidence>
<dbReference type="SUPFAM" id="SSF51556">
    <property type="entry name" value="Metallo-dependent hydrolases"/>
    <property type="match status" value="1"/>
</dbReference>
<reference evidence="4" key="1">
    <citation type="submission" date="2020-05" db="EMBL/GenBank/DDBJ databases">
        <authorList>
            <person name="Chiriac C."/>
            <person name="Salcher M."/>
            <person name="Ghai R."/>
            <person name="Kavagutti S V."/>
        </authorList>
    </citation>
    <scope>NUCLEOTIDE SEQUENCE</scope>
</reference>
<dbReference type="InterPro" id="IPR032466">
    <property type="entry name" value="Metal_Hydrolase"/>
</dbReference>
<dbReference type="PANTHER" id="PTHR11647">
    <property type="entry name" value="HYDRANTOINASE/DIHYDROPYRIMIDINASE FAMILY MEMBER"/>
    <property type="match status" value="1"/>
</dbReference>
<dbReference type="GO" id="GO:0016812">
    <property type="term" value="F:hydrolase activity, acting on carbon-nitrogen (but not peptide) bonds, in cyclic amides"/>
    <property type="evidence" value="ECO:0007669"/>
    <property type="project" value="TreeGrafter"/>
</dbReference>
<dbReference type="InterPro" id="IPR050378">
    <property type="entry name" value="Metallo-dep_Hydrolases_sf"/>
</dbReference>
<dbReference type="EMBL" id="CAEZYK010000022">
    <property type="protein sequence ID" value="CAB4720140.1"/>
    <property type="molecule type" value="Genomic_DNA"/>
</dbReference>
<organism evidence="4">
    <name type="scientific">freshwater metagenome</name>
    <dbReference type="NCBI Taxonomy" id="449393"/>
    <lineage>
        <taxon>unclassified sequences</taxon>
        <taxon>metagenomes</taxon>
        <taxon>ecological metagenomes</taxon>
    </lineage>
</organism>
<protein>
    <submittedName>
        <fullName evidence="4">Unannotated protein</fullName>
    </submittedName>
</protein>
<dbReference type="AlphaFoldDB" id="A0A6J7LS68"/>
<gene>
    <name evidence="2" type="ORF">UFOPK2683_00554</name>
    <name evidence="3" type="ORF">UFOPK3605_00091</name>
    <name evidence="4" type="ORF">UFOPK3897_00095</name>
    <name evidence="5" type="ORF">UFOPK4121_00064</name>
</gene>
<name>A0A6J7LS68_9ZZZZ</name>
<dbReference type="SUPFAM" id="SSF51338">
    <property type="entry name" value="Composite domain of metallo-dependent hydrolases"/>
    <property type="match status" value="1"/>
</dbReference>
<dbReference type="EMBL" id="CAFBPQ010000001">
    <property type="protein sequence ID" value="CAB5011358.1"/>
    <property type="molecule type" value="Genomic_DNA"/>
</dbReference>
<dbReference type="GO" id="GO:0005829">
    <property type="term" value="C:cytosol"/>
    <property type="evidence" value="ECO:0007669"/>
    <property type="project" value="TreeGrafter"/>
</dbReference>
<evidence type="ECO:0000313" key="4">
    <source>
        <dbReference type="EMBL" id="CAB4968394.1"/>
    </source>
</evidence>
<dbReference type="EMBL" id="CAFBMM010000001">
    <property type="protein sequence ID" value="CAB4894117.1"/>
    <property type="molecule type" value="Genomic_DNA"/>
</dbReference>
<dbReference type="Pfam" id="PF07969">
    <property type="entry name" value="Amidohydro_3"/>
    <property type="match status" value="1"/>
</dbReference>
<dbReference type="InterPro" id="IPR011059">
    <property type="entry name" value="Metal-dep_hydrolase_composite"/>
</dbReference>
<sequence length="576" mass="62145">MLDLLLKGGLVVDGTGSPAKLSDIGILDGRIVAIGEIDESAAEVIDASDLVVTPGFVDPHTHYDAQLFWDPAAASSSKHGVTSVMAGNCGFTLAPIAAKDADYTRRMMAKVEGMPLAALESGVPWNWSTFGEYLDRLDGNIGVNAGFLVGHCALRRNVMGDEAVGNEASPSQLAEMISKLNDSIKAGGMGFSTTLSFTHSDGDGEPVASRWASRDEILALCRAVSAHEGTTLEYVTDGCLRGFSDDEIDLMAEMSLAARRPLNWNVLTIDSAEPERYREQLSALEHAASRGGRSVALTMPILVEMNMSFGTYCALFMLPDWSEVMSLPVPQRIEKLRDPQVRAHLLARSQSSDAGVFSRLADWGRYQIGDVYTPENLVFKGRQVSEIAAERGESDFDTLLDIVIADDLRTILWPLPTDDDRASWELRAEAWERDDVLLGGSDAGAHLDRMCGASYTTKFIGDCLRGKKLVSLERSVQMLTQEPAELFGLRDRGVIAEGNWADLVIFDPATIDAGDASLVEDLPGGTGRLNAESIGVKRVIVNGRTVVIDDELTGDLPGVVLRSGRDTKTVPIPADA</sequence>
<dbReference type="Gene3D" id="3.20.20.140">
    <property type="entry name" value="Metal-dependent hydrolases"/>
    <property type="match status" value="2"/>
</dbReference>
<feature type="domain" description="Amidohydrolase 3" evidence="1">
    <location>
        <begin position="43"/>
        <end position="547"/>
    </location>
</feature>
<evidence type="ECO:0000259" key="1">
    <source>
        <dbReference type="Pfam" id="PF07969"/>
    </source>
</evidence>